<dbReference type="PANTHER" id="PTHR48207">
    <property type="entry name" value="SUCCINATE--HYDROXYMETHYLGLUTARATE COA-TRANSFERASE"/>
    <property type="match status" value="1"/>
</dbReference>
<evidence type="ECO:0000313" key="8">
    <source>
        <dbReference type="Proteomes" id="UP000216789"/>
    </source>
</evidence>
<accession>A0A267WLW2</accession>
<evidence type="ECO:0000313" key="5">
    <source>
        <dbReference type="EMBL" id="PAC73609.1"/>
    </source>
</evidence>
<feature type="region of interest" description="Disordered" evidence="3">
    <location>
        <begin position="1"/>
        <end position="31"/>
    </location>
</feature>
<evidence type="ECO:0000313" key="6">
    <source>
        <dbReference type="EMBL" id="VUX63583.1"/>
    </source>
</evidence>
<dbReference type="Gene3D" id="3.30.1540.10">
    <property type="entry name" value="formyl-coa transferase, domain 3"/>
    <property type="match status" value="1"/>
</dbReference>
<organism evidence="5 8">
    <name type="scientific">Bifidobacterium pseudocatenulatum</name>
    <dbReference type="NCBI Taxonomy" id="28026"/>
    <lineage>
        <taxon>Bacteria</taxon>
        <taxon>Bacillati</taxon>
        <taxon>Actinomycetota</taxon>
        <taxon>Actinomycetes</taxon>
        <taxon>Bifidobacteriales</taxon>
        <taxon>Bifidobacteriaceae</taxon>
        <taxon>Bifidobacterium</taxon>
    </lineage>
</organism>
<comment type="caution">
    <text evidence="5">The sequence shown here is derived from an EMBL/GenBank/DDBJ whole genome shotgun (WGS) entry which is preliminary data.</text>
</comment>
<dbReference type="EMBL" id="CABHOD010000006">
    <property type="protein sequence ID" value="VUX63583.1"/>
    <property type="molecule type" value="Genomic_DNA"/>
</dbReference>
<evidence type="ECO:0000256" key="1">
    <source>
        <dbReference type="ARBA" id="ARBA00022679"/>
    </source>
</evidence>
<dbReference type="NCBIfam" id="NF003809">
    <property type="entry name" value="PRK05398.1"/>
    <property type="match status" value="1"/>
</dbReference>
<dbReference type="InterPro" id="IPR044855">
    <property type="entry name" value="CoA-Trfase_III_dom3_sf"/>
</dbReference>
<reference evidence="7 10" key="3">
    <citation type="submission" date="2019-10" db="EMBL/GenBank/DDBJ databases">
        <authorList>
            <consortium name="Melissa Lawson"/>
            <person name="O'neill I."/>
        </authorList>
    </citation>
    <scope>NUCLEOTIDE SEQUENCE [LARGE SCALE GENOMIC DNA]</scope>
    <source>
        <strain evidence="7">LH_658</strain>
    </source>
</reference>
<dbReference type="NCBIfam" id="TIGR03253">
    <property type="entry name" value="oxalate_frc"/>
    <property type="match status" value="1"/>
</dbReference>
<evidence type="ECO:0000313" key="4">
    <source>
        <dbReference type="EMBL" id="MDB6491961.1"/>
    </source>
</evidence>
<comment type="function">
    <text evidence="2">Involved in the catabolism of oxalate and in the adapatation to low pH via the induction of the oxalate-dependent acid tolerance response (ATR). Catalyzes the transfer of the CoA moiety from formyl-CoA to oxalate.</text>
</comment>
<dbReference type="InterPro" id="IPR003673">
    <property type="entry name" value="CoA-Trfase_fam_III"/>
</dbReference>
<dbReference type="AlphaFoldDB" id="A0A267WLW2"/>
<reference evidence="5 8" key="1">
    <citation type="journal article" date="2017" name="ISME J.">
        <title>Unveiling bifidobacterial biogeography across the mammalian branch of the tree of life.</title>
        <authorList>
            <person name="Milani C."/>
            <person name="Mangifesta M."/>
            <person name="Mancabelli L."/>
            <person name="Lugli G.A."/>
            <person name="James K."/>
            <person name="Duranti S."/>
            <person name="Turroni F."/>
            <person name="Ferrario C."/>
            <person name="Ossiprandi M.C."/>
            <person name="van Sinderen D."/>
            <person name="Ventura M."/>
        </authorList>
    </citation>
    <scope>NUCLEOTIDE SEQUENCE [LARGE SCALE GENOMIC DNA]</scope>
    <source>
        <strain evidence="5 8">1E</strain>
    </source>
</reference>
<dbReference type="EC" id="2.8.3.16" evidence="2"/>
<evidence type="ECO:0000313" key="9">
    <source>
        <dbReference type="Proteomes" id="UP000331308"/>
    </source>
</evidence>
<dbReference type="SUPFAM" id="SSF89796">
    <property type="entry name" value="CoA-transferase family III (CaiB/BaiF)"/>
    <property type="match status" value="1"/>
</dbReference>
<dbReference type="EMBL" id="JAQKRA010000004">
    <property type="protein sequence ID" value="MDB6491961.1"/>
    <property type="molecule type" value="Genomic_DNA"/>
</dbReference>
<dbReference type="Pfam" id="PF02515">
    <property type="entry name" value="CoA_transf_3"/>
    <property type="match status" value="1"/>
</dbReference>
<dbReference type="InterPro" id="IPR050483">
    <property type="entry name" value="CoA-transferase_III_domain"/>
</dbReference>
<dbReference type="EMBL" id="MNLB01000004">
    <property type="protein sequence ID" value="PAC73609.1"/>
    <property type="molecule type" value="Genomic_DNA"/>
</dbReference>
<feature type="binding site" evidence="2">
    <location>
        <begin position="128"/>
        <end position="130"/>
    </location>
    <ligand>
        <name>CoA</name>
        <dbReference type="ChEBI" id="CHEBI:57287"/>
    </ligand>
</feature>
<dbReference type="Proteomes" id="UP000216789">
    <property type="component" value="Unassembled WGS sequence"/>
</dbReference>
<name>A0A267WLW2_BIFPS</name>
<evidence type="ECO:0000256" key="3">
    <source>
        <dbReference type="SAM" id="MobiDB-lite"/>
    </source>
</evidence>
<comment type="similarity">
    <text evidence="2">Belongs to the CoA-transferase III family. Frc subfamily.</text>
</comment>
<proteinExistence type="inferred from homology"/>
<reference evidence="4 11" key="4">
    <citation type="submission" date="2023-01" db="EMBL/GenBank/DDBJ databases">
        <title>Human gut microbiome strain richness.</title>
        <authorList>
            <person name="Chen-Liaw A."/>
        </authorList>
    </citation>
    <scope>NUCLEOTIDE SEQUENCE [LARGE SCALE GENOMIC DNA]</scope>
    <source>
        <strain evidence="4 11">RTP21311st1_C8_RTP21311_201001</strain>
    </source>
</reference>
<evidence type="ECO:0000256" key="2">
    <source>
        <dbReference type="HAMAP-Rule" id="MF_00742"/>
    </source>
</evidence>
<dbReference type="Gene3D" id="3.40.50.10540">
    <property type="entry name" value="Crotonobetainyl-coa:carnitine coa-transferase, domain 1"/>
    <property type="match status" value="1"/>
</dbReference>
<evidence type="ECO:0000313" key="7">
    <source>
        <dbReference type="EMBL" id="VWQ24533.1"/>
    </source>
</evidence>
<dbReference type="PANTHER" id="PTHR48207:SF3">
    <property type="entry name" value="SUCCINATE--HYDROXYMETHYLGLUTARATE COA-TRANSFERASE"/>
    <property type="match status" value="1"/>
</dbReference>
<evidence type="ECO:0000313" key="10">
    <source>
        <dbReference type="Proteomes" id="UP000494211"/>
    </source>
</evidence>
<evidence type="ECO:0000313" key="11">
    <source>
        <dbReference type="Proteomes" id="UP001212008"/>
    </source>
</evidence>
<feature type="active site" description="Nucleophile" evidence="2">
    <location>
        <position position="204"/>
    </location>
</feature>
<dbReference type="InterPro" id="IPR023606">
    <property type="entry name" value="CoA-Trfase_III_dom_1_sf"/>
</dbReference>
<dbReference type="EMBL" id="CABWJV010000004">
    <property type="protein sequence ID" value="VWQ24533.1"/>
    <property type="molecule type" value="Genomic_DNA"/>
</dbReference>
<feature type="binding site" evidence="2">
    <location>
        <begin position="49"/>
        <end position="50"/>
    </location>
    <ligand>
        <name>CoA</name>
        <dbReference type="ChEBI" id="CHEBI:57287"/>
    </ligand>
</feature>
<dbReference type="InterPro" id="IPR017659">
    <property type="entry name" value="Formyl_CoA_transfer"/>
</dbReference>
<comment type="subunit">
    <text evidence="2">Homodimer.</text>
</comment>
<comment type="catalytic activity">
    <reaction evidence="2">
        <text>formyl-CoA + oxalate = oxalyl-CoA + formate</text>
        <dbReference type="Rhea" id="RHEA:16545"/>
        <dbReference type="ChEBI" id="CHEBI:15740"/>
        <dbReference type="ChEBI" id="CHEBI:30623"/>
        <dbReference type="ChEBI" id="CHEBI:57376"/>
        <dbReference type="ChEBI" id="CHEBI:57388"/>
        <dbReference type="EC" id="2.8.3.16"/>
    </reaction>
</comment>
<dbReference type="Proteomes" id="UP000331308">
    <property type="component" value="Unassembled WGS sequence"/>
</dbReference>
<comment type="pathway">
    <text evidence="2">Metabolic intermediate degradation; oxalate degradation; CO(2) and formate from oxalate: step 1/2.</text>
</comment>
<dbReference type="Proteomes" id="UP001212008">
    <property type="component" value="Unassembled WGS sequence"/>
</dbReference>
<dbReference type="GO" id="GO:0033611">
    <property type="term" value="P:oxalate catabolic process"/>
    <property type="evidence" value="ECO:0007669"/>
    <property type="project" value="UniProtKB-UniRule"/>
</dbReference>
<dbReference type="GO" id="GO:0033608">
    <property type="term" value="F:formyl-CoA transferase activity"/>
    <property type="evidence" value="ECO:0007669"/>
    <property type="project" value="UniProtKB-EC"/>
</dbReference>
<sequence length="468" mass="51895">MHYMNQANAHNATQDTTMQDSATHDTATKATQDTAPLKGITVIDWTQVQSGPSCTQMLAWMGADVIKVEKVQGGDPTRNEMNDVDGSYSLYFLQLNANKKSITLNMRDPEGKKILAELLKKADVFVENIGPGDVEKLGFGWNDVHAINPRLIMASLKGFNKGSRFEHVKAFEPVAQSAGGAASTTGWYDGERNVPTQSGAALGDSNSGMHLLIAILSALLQREHTGEGCYVYQSMQNAVLNLCRVKLRDQLILDRLGKLSYYDCYPNYEWGKQGKAIPRAANAEGGLVLGWCYRAKGWEHDPNAYVYIVVQQSKKGFENFCHAMGFEDWLTDPRFNTANARDEHKTEVYQRVEAYTMQFDKYTLTKELGAKGVPVGPVLDWYELENDPDLNGDGTIVTIDQQDARGDFKTIGMPFTMSNFVPDYQRAPKLGEHNREILHALGYDDDQIASLRDSGVIGGNDGVQADLK</sequence>
<reference evidence="6 9" key="2">
    <citation type="submission" date="2019-07" db="EMBL/GenBank/DDBJ databases">
        <authorList>
            <person name="Chang H.-W."/>
            <person name="Raman A."/>
            <person name="Venkatesh S."/>
            <person name="Gehrig J."/>
        </authorList>
    </citation>
    <scope>NUCLEOTIDE SEQUENCE [LARGE SCALE GENOMIC DNA]</scope>
    <source>
        <strain evidence="6">Bifidobacterium_pseudocatenulatum_LFYP_29</strain>
    </source>
</reference>
<dbReference type="Proteomes" id="UP000494211">
    <property type="component" value="Unassembled WGS sequence"/>
</dbReference>
<gene>
    <name evidence="2 4" type="primary">frc</name>
    <name evidence="7" type="ORF">BIFLH658_01678</name>
    <name evidence="6" type="ORF">BPLFYP29_01013</name>
    <name evidence="5" type="ORF">BPS1E_1001</name>
    <name evidence="4" type="ORF">PMN70_07100</name>
</gene>
<keyword evidence="1 2" id="KW-0808">Transferase</keyword>
<feature type="compositionally biased region" description="Polar residues" evidence="3">
    <location>
        <begin position="1"/>
        <end position="21"/>
    </location>
</feature>
<protein>
    <recommendedName>
        <fullName evidence="2">Formyl-CoA:oxalate CoA-transferase</fullName>
        <shortName evidence="2">FCOCT</shortName>
        <ecNumber evidence="2">2.8.3.16</ecNumber>
    </recommendedName>
    <alternativeName>
        <fullName evidence="2">Formyl-coenzyme A transferase</fullName>
        <shortName evidence="2">Formyl-CoA transferase</shortName>
    </alternativeName>
</protein>
<dbReference type="HAMAP" id="MF_00742">
    <property type="entry name" value="Formyl_CoA_transfer"/>
    <property type="match status" value="1"/>
</dbReference>
<dbReference type="UniPathway" id="UPA00540">
    <property type="reaction ID" value="UER00598"/>
</dbReference>
<comment type="caution">
    <text evidence="2">Lacks conserved residue(s) required for the propagation of feature annotation.</text>
</comment>
<keyword evidence="10" id="KW-1185">Reference proteome</keyword>